<dbReference type="PANTHER" id="PTHR21235">
    <property type="entry name" value="IMIDAZOLE GLYCEROL PHOSPHATE SYNTHASE SUBUNIT HISF/H IGP SYNTHASE SUBUNIT HISF/H"/>
    <property type="match status" value="1"/>
</dbReference>
<proteinExistence type="inferred from homology"/>
<dbReference type="EMBL" id="BAABEX010000029">
    <property type="protein sequence ID" value="GAA4428334.1"/>
    <property type="molecule type" value="Genomic_DNA"/>
</dbReference>
<dbReference type="Proteomes" id="UP001501788">
    <property type="component" value="Unassembled WGS sequence"/>
</dbReference>
<evidence type="ECO:0000256" key="4">
    <source>
        <dbReference type="ARBA" id="ARBA00029440"/>
    </source>
</evidence>
<organism evidence="6 7">
    <name type="scientific">Acidovorax lacteus</name>
    <dbReference type="NCBI Taxonomy" id="1924988"/>
    <lineage>
        <taxon>Bacteria</taxon>
        <taxon>Pseudomonadati</taxon>
        <taxon>Pseudomonadota</taxon>
        <taxon>Betaproteobacteria</taxon>
        <taxon>Burkholderiales</taxon>
        <taxon>Comamonadaceae</taxon>
        <taxon>Acidovorax</taxon>
    </lineage>
</organism>
<keyword evidence="3 5" id="KW-0368">Histidine biosynthesis</keyword>
<dbReference type="InterPro" id="IPR013785">
    <property type="entry name" value="Aldolase_TIM"/>
</dbReference>
<name>A0ABP8LHI5_9BURK</name>
<dbReference type="PANTHER" id="PTHR21235:SF2">
    <property type="entry name" value="IMIDAZOLE GLYCEROL PHOSPHATE SYNTHASE HISHF"/>
    <property type="match status" value="1"/>
</dbReference>
<accession>A0ABP8LHI5</accession>
<sequence length="284" mass="30600">MGCACCATSWLPDPALSDMLKKRLVFTLLYDGGSFMLSRNFRLQKVGDLRWLQRHYDFSRIAFHIDELIVLDVTRGVRDPVRFCDTLKALTEGCFVPIAAGGGVRSLEHARQLLRSGADKVVINTALHEQPDLAVELAEDFGQQCVVGAVDLRRDADGQPRAWVDRGMRALPGSALDAMAWLRKPHIGELYLNSMDRDGTGQGYDMGLLDLVAPHCSVPIILAGGVGNALHLLAGLADARVDAAATAHLFNFIGDGLARARQQIVAAGQTMASWPPASSLGAAA</sequence>
<evidence type="ECO:0000256" key="2">
    <source>
        <dbReference type="ARBA" id="ARBA00022605"/>
    </source>
</evidence>
<keyword evidence="2 5" id="KW-0028">Amino-acid biosynthesis</keyword>
<evidence type="ECO:0000256" key="5">
    <source>
        <dbReference type="RuleBase" id="RU003657"/>
    </source>
</evidence>
<evidence type="ECO:0000256" key="1">
    <source>
        <dbReference type="ARBA" id="ARBA00009667"/>
    </source>
</evidence>
<dbReference type="Pfam" id="PF00977">
    <property type="entry name" value="His_biosynth"/>
    <property type="match status" value="1"/>
</dbReference>
<reference evidence="7" key="1">
    <citation type="journal article" date="2019" name="Int. J. Syst. Evol. Microbiol.">
        <title>The Global Catalogue of Microorganisms (GCM) 10K type strain sequencing project: providing services to taxonomists for standard genome sequencing and annotation.</title>
        <authorList>
            <consortium name="The Broad Institute Genomics Platform"/>
            <consortium name="The Broad Institute Genome Sequencing Center for Infectious Disease"/>
            <person name="Wu L."/>
            <person name="Ma J."/>
        </authorList>
    </citation>
    <scope>NUCLEOTIDE SEQUENCE [LARGE SCALE GENOMIC DNA]</scope>
    <source>
        <strain evidence="7">JCM 31890</strain>
    </source>
</reference>
<dbReference type="InterPro" id="IPR011060">
    <property type="entry name" value="RibuloseP-bd_barrel"/>
</dbReference>
<gene>
    <name evidence="6" type="primary">hisF_2</name>
    <name evidence="6" type="ORF">GCM10023090_26910</name>
</gene>
<dbReference type="Gene3D" id="3.20.20.70">
    <property type="entry name" value="Aldolase class I"/>
    <property type="match status" value="1"/>
</dbReference>
<comment type="similarity">
    <text evidence="1 5">Belongs to the HisA/HisF family.</text>
</comment>
<keyword evidence="7" id="KW-1185">Reference proteome</keyword>
<comment type="pathway">
    <text evidence="4">Amino-acid biosynthesis.</text>
</comment>
<evidence type="ECO:0000256" key="3">
    <source>
        <dbReference type="ARBA" id="ARBA00023102"/>
    </source>
</evidence>
<evidence type="ECO:0000313" key="7">
    <source>
        <dbReference type="Proteomes" id="UP001501788"/>
    </source>
</evidence>
<dbReference type="InterPro" id="IPR006062">
    <property type="entry name" value="His_biosynth"/>
</dbReference>
<evidence type="ECO:0000313" key="6">
    <source>
        <dbReference type="EMBL" id="GAA4428334.1"/>
    </source>
</evidence>
<protein>
    <submittedName>
        <fullName evidence="6">Imidazole glycerol phosphate synthase subunit HisF</fullName>
    </submittedName>
</protein>
<comment type="caution">
    <text evidence="6">The sequence shown here is derived from an EMBL/GenBank/DDBJ whole genome shotgun (WGS) entry which is preliminary data.</text>
</comment>
<dbReference type="SUPFAM" id="SSF51366">
    <property type="entry name" value="Ribulose-phoshate binding barrel"/>
    <property type="match status" value="1"/>
</dbReference>
<dbReference type="InterPro" id="IPR050064">
    <property type="entry name" value="IGPS_HisA/HisF"/>
</dbReference>